<feature type="transmembrane region" description="Helical" evidence="3">
    <location>
        <begin position="13"/>
        <end position="36"/>
    </location>
</feature>
<dbReference type="CDD" id="cd05828">
    <property type="entry name" value="Sortase_D_1"/>
    <property type="match status" value="1"/>
</dbReference>
<protein>
    <submittedName>
        <fullName evidence="4">Sortase family protein</fullName>
    </submittedName>
</protein>
<evidence type="ECO:0000256" key="2">
    <source>
        <dbReference type="PIRSR" id="PIRSR605754-1"/>
    </source>
</evidence>
<dbReference type="InterPro" id="IPR023365">
    <property type="entry name" value="Sortase_dom-sf"/>
</dbReference>
<dbReference type="eggNOG" id="COG3764">
    <property type="taxonomic scope" value="Bacteria"/>
</dbReference>
<evidence type="ECO:0000313" key="5">
    <source>
        <dbReference type="Proteomes" id="UP000016662"/>
    </source>
</evidence>
<gene>
    <name evidence="4" type="ORF">RUMCAL_03214</name>
</gene>
<keyword evidence="1" id="KW-0378">Hydrolase</keyword>
<dbReference type="Proteomes" id="UP000016662">
    <property type="component" value="Unassembled WGS sequence"/>
</dbReference>
<comment type="caution">
    <text evidence="4">The sequence shown here is derived from an EMBL/GenBank/DDBJ whole genome shotgun (WGS) entry which is preliminary data.</text>
</comment>
<reference evidence="4 5" key="1">
    <citation type="submission" date="2013-07" db="EMBL/GenBank/DDBJ databases">
        <authorList>
            <person name="Weinstock G."/>
            <person name="Sodergren E."/>
            <person name="Wylie T."/>
            <person name="Fulton L."/>
            <person name="Fulton R."/>
            <person name="Fronick C."/>
            <person name="O'Laughlin M."/>
            <person name="Godfrey J."/>
            <person name="Miner T."/>
            <person name="Herter B."/>
            <person name="Appelbaum E."/>
            <person name="Cordes M."/>
            <person name="Lek S."/>
            <person name="Wollam A."/>
            <person name="Pepin K.H."/>
            <person name="Palsikar V.B."/>
            <person name="Mitreva M."/>
            <person name="Wilson R.K."/>
        </authorList>
    </citation>
    <scope>NUCLEOTIDE SEQUENCE [LARGE SCALE GENOMIC DNA]</scope>
    <source>
        <strain evidence="4 5">ATCC 27760</strain>
    </source>
</reference>
<accession>U2K6J8</accession>
<keyword evidence="5" id="KW-1185">Reference proteome</keyword>
<organism evidence="4 5">
    <name type="scientific">Ruminococcus callidus ATCC 27760</name>
    <dbReference type="NCBI Taxonomy" id="411473"/>
    <lineage>
        <taxon>Bacteria</taxon>
        <taxon>Bacillati</taxon>
        <taxon>Bacillota</taxon>
        <taxon>Clostridia</taxon>
        <taxon>Eubacteriales</taxon>
        <taxon>Oscillospiraceae</taxon>
        <taxon>Ruminococcus</taxon>
    </lineage>
</organism>
<keyword evidence="3" id="KW-0472">Membrane</keyword>
<dbReference type="EMBL" id="AWVF01000426">
    <property type="protein sequence ID" value="ERJ87902.1"/>
    <property type="molecule type" value="Genomic_DNA"/>
</dbReference>
<evidence type="ECO:0000256" key="3">
    <source>
        <dbReference type="SAM" id="Phobius"/>
    </source>
</evidence>
<proteinExistence type="predicted"/>
<feature type="active site" description="Acyl-thioester intermediate" evidence="2">
    <location>
        <position position="199"/>
    </location>
</feature>
<dbReference type="InterPro" id="IPR041999">
    <property type="entry name" value="Sortase_D_1"/>
</dbReference>
<dbReference type="HOGENOM" id="CLU_1184356_0_0_9"/>
<name>U2K6J8_9FIRM</name>
<evidence type="ECO:0000313" key="4">
    <source>
        <dbReference type="EMBL" id="ERJ87902.1"/>
    </source>
</evidence>
<dbReference type="Pfam" id="PF04203">
    <property type="entry name" value="Sortase"/>
    <property type="match status" value="1"/>
</dbReference>
<dbReference type="AlphaFoldDB" id="U2K6J8"/>
<sequence length="234" mass="24936">MKKKTDSTISLPVWAQLLLPVLVTVLCAGIVLLCSIRPYEQAKTYLKVAFMAGSTSAAGESTNGLNIVQTDIDTDYTGKTDSEGTPAAVAYGSQCAVLEAKSIGLYVPVYYGGGSELLEQGACLTTASALLGASGNSVISGHVNTFFHDLSQLQVGDTVTAYTTYGKFTYEVTEQIQFESTSKSYLKQTDDDRLTLYTCEMQLLGSSSKRVGVICKLTDKAFYTDTEAGKGGTQ</sequence>
<dbReference type="InterPro" id="IPR005754">
    <property type="entry name" value="Sortase"/>
</dbReference>
<keyword evidence="3" id="KW-0812">Transmembrane</keyword>
<dbReference type="NCBIfam" id="TIGR01076">
    <property type="entry name" value="sortase_fam"/>
    <property type="match status" value="1"/>
</dbReference>
<dbReference type="STRING" id="411473.RUMCAL_03214"/>
<keyword evidence="3" id="KW-1133">Transmembrane helix</keyword>
<dbReference type="Gene3D" id="2.40.260.10">
    <property type="entry name" value="Sortase"/>
    <property type="match status" value="1"/>
</dbReference>
<dbReference type="SUPFAM" id="SSF63817">
    <property type="entry name" value="Sortase"/>
    <property type="match status" value="1"/>
</dbReference>
<dbReference type="PATRIC" id="fig|411473.3.peg.2689"/>
<dbReference type="RefSeq" id="WP_021681443.1">
    <property type="nucleotide sequence ID" value="NZ_KI260351.1"/>
</dbReference>
<feature type="active site" description="Proton donor/acceptor" evidence="2">
    <location>
        <position position="142"/>
    </location>
</feature>
<evidence type="ECO:0000256" key="1">
    <source>
        <dbReference type="ARBA" id="ARBA00022801"/>
    </source>
</evidence>
<dbReference type="GO" id="GO:0016787">
    <property type="term" value="F:hydrolase activity"/>
    <property type="evidence" value="ECO:0007669"/>
    <property type="project" value="UniProtKB-KW"/>
</dbReference>
<dbReference type="OrthoDB" id="165822at2"/>